<reference evidence="2" key="3">
    <citation type="journal article" date="2017" name="Nature">
        <title>Genome sequence of the progenitor of the wheat D genome Aegilops tauschii.</title>
        <authorList>
            <person name="Luo M.C."/>
            <person name="Gu Y.Q."/>
            <person name="Puiu D."/>
            <person name="Wang H."/>
            <person name="Twardziok S.O."/>
            <person name="Deal K.R."/>
            <person name="Huo N."/>
            <person name="Zhu T."/>
            <person name="Wang L."/>
            <person name="Wang Y."/>
            <person name="McGuire P.E."/>
            <person name="Liu S."/>
            <person name="Long H."/>
            <person name="Ramasamy R.K."/>
            <person name="Rodriguez J.C."/>
            <person name="Van S.L."/>
            <person name="Yuan L."/>
            <person name="Wang Z."/>
            <person name="Xia Z."/>
            <person name="Xiao L."/>
            <person name="Anderson O.D."/>
            <person name="Ouyang S."/>
            <person name="Liang Y."/>
            <person name="Zimin A.V."/>
            <person name="Pertea G."/>
            <person name="Qi P."/>
            <person name="Bennetzen J.L."/>
            <person name="Dai X."/>
            <person name="Dawson M.W."/>
            <person name="Muller H.G."/>
            <person name="Kugler K."/>
            <person name="Rivarola-Duarte L."/>
            <person name="Spannagl M."/>
            <person name="Mayer K.F.X."/>
            <person name="Lu F.H."/>
            <person name="Bevan M.W."/>
            <person name="Leroy P."/>
            <person name="Li P."/>
            <person name="You F.M."/>
            <person name="Sun Q."/>
            <person name="Liu Z."/>
            <person name="Lyons E."/>
            <person name="Wicker T."/>
            <person name="Salzberg S.L."/>
            <person name="Devos K.M."/>
            <person name="Dvorak J."/>
        </authorList>
    </citation>
    <scope>NUCLEOTIDE SEQUENCE [LARGE SCALE GENOMIC DNA]</scope>
    <source>
        <strain evidence="2">cv. AL8/78</strain>
    </source>
</reference>
<dbReference type="Gramene" id="AET5Gv20751600.17">
    <property type="protein sequence ID" value="AET5Gv20751600.17"/>
    <property type="gene ID" value="AET5Gv20751600"/>
</dbReference>
<keyword evidence="3" id="KW-1185">Reference proteome</keyword>
<accession>A0A453LGG4</accession>
<dbReference type="EnsemblPlants" id="AET5Gv20751600.17">
    <property type="protein sequence ID" value="AET5Gv20751600.17"/>
    <property type="gene ID" value="AET5Gv20751600"/>
</dbReference>
<evidence type="ECO:0000313" key="3">
    <source>
        <dbReference type="Proteomes" id="UP000015105"/>
    </source>
</evidence>
<evidence type="ECO:0000313" key="2">
    <source>
        <dbReference type="EnsemblPlants" id="AET5Gv20751600.17"/>
    </source>
</evidence>
<organism evidence="2 3">
    <name type="scientific">Aegilops tauschii subsp. strangulata</name>
    <name type="common">Goatgrass</name>
    <dbReference type="NCBI Taxonomy" id="200361"/>
    <lineage>
        <taxon>Eukaryota</taxon>
        <taxon>Viridiplantae</taxon>
        <taxon>Streptophyta</taxon>
        <taxon>Embryophyta</taxon>
        <taxon>Tracheophyta</taxon>
        <taxon>Spermatophyta</taxon>
        <taxon>Magnoliopsida</taxon>
        <taxon>Liliopsida</taxon>
        <taxon>Poales</taxon>
        <taxon>Poaceae</taxon>
        <taxon>BOP clade</taxon>
        <taxon>Pooideae</taxon>
        <taxon>Triticodae</taxon>
        <taxon>Triticeae</taxon>
        <taxon>Triticinae</taxon>
        <taxon>Aegilops</taxon>
    </lineage>
</organism>
<dbReference type="AlphaFoldDB" id="A0A453LGG4"/>
<reference evidence="2" key="4">
    <citation type="submission" date="2019-03" db="UniProtKB">
        <authorList>
            <consortium name="EnsemblPlants"/>
        </authorList>
    </citation>
    <scope>IDENTIFICATION</scope>
</reference>
<reference evidence="3" key="2">
    <citation type="journal article" date="2017" name="Nat. Plants">
        <title>The Aegilops tauschii genome reveals multiple impacts of transposons.</title>
        <authorList>
            <person name="Zhao G."/>
            <person name="Zou C."/>
            <person name="Li K."/>
            <person name="Wang K."/>
            <person name="Li T."/>
            <person name="Gao L."/>
            <person name="Zhang X."/>
            <person name="Wang H."/>
            <person name="Yang Z."/>
            <person name="Liu X."/>
            <person name="Jiang W."/>
            <person name="Mao L."/>
            <person name="Kong X."/>
            <person name="Jiao Y."/>
            <person name="Jia J."/>
        </authorList>
    </citation>
    <scope>NUCLEOTIDE SEQUENCE [LARGE SCALE GENOMIC DNA]</scope>
    <source>
        <strain evidence="3">cv. AL8/78</strain>
    </source>
</reference>
<reference evidence="2" key="5">
    <citation type="journal article" date="2021" name="G3 (Bethesda)">
        <title>Aegilops tauschii genome assembly Aet v5.0 features greater sequence contiguity and improved annotation.</title>
        <authorList>
            <person name="Wang L."/>
            <person name="Zhu T."/>
            <person name="Rodriguez J.C."/>
            <person name="Deal K.R."/>
            <person name="Dubcovsky J."/>
            <person name="McGuire P.E."/>
            <person name="Lux T."/>
            <person name="Spannagl M."/>
            <person name="Mayer K.F.X."/>
            <person name="Baldrich P."/>
            <person name="Meyers B.C."/>
            <person name="Huo N."/>
            <person name="Gu Y.Q."/>
            <person name="Zhou H."/>
            <person name="Devos K.M."/>
            <person name="Bennetzen J.L."/>
            <person name="Unver T."/>
            <person name="Budak H."/>
            <person name="Gulick P.J."/>
            <person name="Galiba G."/>
            <person name="Kalapos B."/>
            <person name="Nelson D.R."/>
            <person name="Li P."/>
            <person name="You F.M."/>
            <person name="Luo M.C."/>
            <person name="Dvorak J."/>
        </authorList>
    </citation>
    <scope>NUCLEOTIDE SEQUENCE [LARGE SCALE GENOMIC DNA]</scope>
    <source>
        <strain evidence="2">cv. AL8/78</strain>
    </source>
</reference>
<feature type="region of interest" description="Disordered" evidence="1">
    <location>
        <begin position="58"/>
        <end position="99"/>
    </location>
</feature>
<evidence type="ECO:0000256" key="1">
    <source>
        <dbReference type="SAM" id="MobiDB-lite"/>
    </source>
</evidence>
<name>A0A453LGG4_AEGTS</name>
<dbReference type="Proteomes" id="UP000015105">
    <property type="component" value="Chromosome 5D"/>
</dbReference>
<sequence>MHWKGYLNSSFFLSPHITSPVSLCECLLRSAMFFNPEAVKPISRLLDNVIVPGSKAKTAACHPQTRHPLEGELAGDAERRAQARRRGVAGTGEGKRRCHCRDTADRAERLWERFPGCGHGAETEPRQPVRRR</sequence>
<proteinExistence type="predicted"/>
<reference evidence="3" key="1">
    <citation type="journal article" date="2014" name="Science">
        <title>Ancient hybridizations among the ancestral genomes of bread wheat.</title>
        <authorList>
            <consortium name="International Wheat Genome Sequencing Consortium,"/>
            <person name="Marcussen T."/>
            <person name="Sandve S.R."/>
            <person name="Heier L."/>
            <person name="Spannagl M."/>
            <person name="Pfeifer M."/>
            <person name="Jakobsen K.S."/>
            <person name="Wulff B.B."/>
            <person name="Steuernagel B."/>
            <person name="Mayer K.F."/>
            <person name="Olsen O.A."/>
        </authorList>
    </citation>
    <scope>NUCLEOTIDE SEQUENCE [LARGE SCALE GENOMIC DNA]</scope>
    <source>
        <strain evidence="3">cv. AL8/78</strain>
    </source>
</reference>
<protein>
    <submittedName>
        <fullName evidence="2">Uncharacterized protein</fullName>
    </submittedName>
</protein>